<evidence type="ECO:0000256" key="3">
    <source>
        <dbReference type="ARBA" id="ARBA00007282"/>
    </source>
</evidence>
<dbReference type="GO" id="GO:0006629">
    <property type="term" value="P:lipid metabolic process"/>
    <property type="evidence" value="ECO:0007669"/>
    <property type="project" value="InterPro"/>
</dbReference>
<dbReference type="InterPro" id="IPR032805">
    <property type="entry name" value="Wax_synthase_dom"/>
</dbReference>
<evidence type="ECO:0000313" key="10">
    <source>
        <dbReference type="EMBL" id="MBW0479023.1"/>
    </source>
</evidence>
<feature type="domain" description="Wax synthase" evidence="9">
    <location>
        <begin position="253"/>
        <end position="337"/>
    </location>
</feature>
<reference evidence="10" key="1">
    <citation type="submission" date="2021-03" db="EMBL/GenBank/DDBJ databases">
        <title>Draft genome sequence of rust myrtle Austropuccinia psidii MF-1, a brazilian biotype.</title>
        <authorList>
            <person name="Quecine M.C."/>
            <person name="Pachon D.M.R."/>
            <person name="Bonatelli M.L."/>
            <person name="Correr F.H."/>
            <person name="Franceschini L.M."/>
            <person name="Leite T.F."/>
            <person name="Margarido G.R.A."/>
            <person name="Almeida C.A."/>
            <person name="Ferrarezi J.A."/>
            <person name="Labate C.A."/>
        </authorList>
    </citation>
    <scope>NUCLEOTIDE SEQUENCE</scope>
    <source>
        <strain evidence="10">MF-1</strain>
    </source>
</reference>
<keyword evidence="4" id="KW-0808">Transferase</keyword>
<comment type="subcellular location">
    <subcellularLocation>
        <location evidence="1">Membrane</location>
        <topology evidence="1">Multi-pass membrane protein</topology>
    </subcellularLocation>
</comment>
<dbReference type="GO" id="GO:0008374">
    <property type="term" value="F:O-acyltransferase activity"/>
    <property type="evidence" value="ECO:0007669"/>
    <property type="project" value="InterPro"/>
</dbReference>
<accession>A0A9Q3C9N0</accession>
<dbReference type="PANTHER" id="PTHR31595">
    <property type="entry name" value="LONG-CHAIN-ALCOHOL O-FATTY-ACYLTRANSFERASE 3-RELATED"/>
    <property type="match status" value="1"/>
</dbReference>
<dbReference type="Proteomes" id="UP000765509">
    <property type="component" value="Unassembled WGS sequence"/>
</dbReference>
<name>A0A9Q3C9N0_9BASI</name>
<evidence type="ECO:0000259" key="9">
    <source>
        <dbReference type="Pfam" id="PF13813"/>
    </source>
</evidence>
<feature type="transmembrane region" description="Helical" evidence="8">
    <location>
        <begin position="194"/>
        <end position="214"/>
    </location>
</feature>
<keyword evidence="11" id="KW-1185">Reference proteome</keyword>
<organism evidence="10 11">
    <name type="scientific">Austropuccinia psidii MF-1</name>
    <dbReference type="NCBI Taxonomy" id="1389203"/>
    <lineage>
        <taxon>Eukaryota</taxon>
        <taxon>Fungi</taxon>
        <taxon>Dikarya</taxon>
        <taxon>Basidiomycota</taxon>
        <taxon>Pucciniomycotina</taxon>
        <taxon>Pucciniomycetes</taxon>
        <taxon>Pucciniales</taxon>
        <taxon>Sphaerophragmiaceae</taxon>
        <taxon>Austropuccinia</taxon>
    </lineage>
</organism>
<proteinExistence type="inferred from homology"/>
<comment type="pathway">
    <text evidence="2">Secondary metabolite biosynthesis.</text>
</comment>
<dbReference type="PANTHER" id="PTHR31595:SF57">
    <property type="entry name" value="OS04G0481900 PROTEIN"/>
    <property type="match status" value="1"/>
</dbReference>
<keyword evidence="5 8" id="KW-0812">Transmembrane</keyword>
<dbReference type="EMBL" id="AVOT02005423">
    <property type="protein sequence ID" value="MBW0479023.1"/>
    <property type="molecule type" value="Genomic_DNA"/>
</dbReference>
<sequence>MNLPGLFGLLSLQALLMHPYFSTTYIPRLVRLALGSYVFWTSLLYPFKSISTPFRKDMSDNLATATASFYIAIKSLEWGLSAGPHYARTLKKFGKYYQWEKPSDSEKEAQRSSRPSFSELLRWTVWQTTSFRGFQFDWGPSVPCQRRSVTSLFTKFCVNKISALLAASLLVAARDAPEGRTAAALLNSLGIPNIFGGWILGELLYNLTFGAYIVSAMDGNFTLLILVNTLIYKILSPFPFLQPASDFFDPVHWPIFFDSPELSTSLANFWGRRWHQILRRIFKLGGQSCSRIAESLGFDTRFQKIAALFGPFFISGMLHEYIFWAALRPPHSTFRTVLGIFPGSMVFFTSQTIGILIEPLLIPLIPKRLGGGRLWTWFFLTVTVTFYRRHFVNNGWFDYSLPPLSQWDWTLLLKNI</sequence>
<evidence type="ECO:0000256" key="2">
    <source>
        <dbReference type="ARBA" id="ARBA00005179"/>
    </source>
</evidence>
<dbReference type="AlphaFoldDB" id="A0A9Q3C9N0"/>
<evidence type="ECO:0000256" key="1">
    <source>
        <dbReference type="ARBA" id="ARBA00004141"/>
    </source>
</evidence>
<evidence type="ECO:0000256" key="5">
    <source>
        <dbReference type="ARBA" id="ARBA00022692"/>
    </source>
</evidence>
<protein>
    <recommendedName>
        <fullName evidence="9">Wax synthase domain-containing protein</fullName>
    </recommendedName>
</protein>
<keyword evidence="6 8" id="KW-1133">Transmembrane helix</keyword>
<feature type="transmembrane region" description="Helical" evidence="8">
    <location>
        <begin position="374"/>
        <end position="391"/>
    </location>
</feature>
<dbReference type="OrthoDB" id="1077582at2759"/>
<evidence type="ECO:0000256" key="7">
    <source>
        <dbReference type="ARBA" id="ARBA00023136"/>
    </source>
</evidence>
<feature type="transmembrane region" description="Helical" evidence="8">
    <location>
        <begin position="305"/>
        <end position="327"/>
    </location>
</feature>
<comment type="caution">
    <text evidence="10">The sequence shown here is derived from an EMBL/GenBank/DDBJ whole genome shotgun (WGS) entry which is preliminary data.</text>
</comment>
<dbReference type="InterPro" id="IPR044851">
    <property type="entry name" value="Wax_synthase"/>
</dbReference>
<evidence type="ECO:0000256" key="4">
    <source>
        <dbReference type="ARBA" id="ARBA00022679"/>
    </source>
</evidence>
<evidence type="ECO:0000313" key="11">
    <source>
        <dbReference type="Proteomes" id="UP000765509"/>
    </source>
</evidence>
<comment type="similarity">
    <text evidence="3">Belongs to the wax synthase family.</text>
</comment>
<dbReference type="Pfam" id="PF13813">
    <property type="entry name" value="MBOAT_2"/>
    <property type="match status" value="1"/>
</dbReference>
<feature type="transmembrane region" description="Helical" evidence="8">
    <location>
        <begin position="339"/>
        <end position="362"/>
    </location>
</feature>
<feature type="transmembrane region" description="Helical" evidence="8">
    <location>
        <begin position="221"/>
        <end position="241"/>
    </location>
</feature>
<evidence type="ECO:0000256" key="8">
    <source>
        <dbReference type="SAM" id="Phobius"/>
    </source>
</evidence>
<keyword evidence="7 8" id="KW-0472">Membrane</keyword>
<gene>
    <name evidence="10" type="ORF">O181_018738</name>
</gene>
<evidence type="ECO:0000256" key="6">
    <source>
        <dbReference type="ARBA" id="ARBA00022989"/>
    </source>
</evidence>
<dbReference type="GO" id="GO:0016020">
    <property type="term" value="C:membrane"/>
    <property type="evidence" value="ECO:0007669"/>
    <property type="project" value="UniProtKB-SubCell"/>
</dbReference>